<feature type="non-terminal residue" evidence="1">
    <location>
        <position position="1"/>
    </location>
</feature>
<dbReference type="Proteomes" id="UP000186817">
    <property type="component" value="Unassembled WGS sequence"/>
</dbReference>
<dbReference type="EMBL" id="LSRX01005475">
    <property type="protein sequence ID" value="OLP73440.1"/>
    <property type="molecule type" value="Genomic_DNA"/>
</dbReference>
<dbReference type="AlphaFoldDB" id="A0A1Q9BS65"/>
<reference evidence="1 2" key="1">
    <citation type="submission" date="2016-02" db="EMBL/GenBank/DDBJ databases">
        <title>Genome analysis of coral dinoflagellate symbionts highlights evolutionary adaptations to a symbiotic lifestyle.</title>
        <authorList>
            <person name="Aranda M."/>
            <person name="Li Y."/>
            <person name="Liew Y.J."/>
            <person name="Baumgarten S."/>
            <person name="Simakov O."/>
            <person name="Wilson M."/>
            <person name="Piel J."/>
            <person name="Ashoor H."/>
            <person name="Bougouffa S."/>
            <person name="Bajic V.B."/>
            <person name="Ryu T."/>
            <person name="Ravasi T."/>
            <person name="Bayer T."/>
            <person name="Micklem G."/>
            <person name="Kim H."/>
            <person name="Bhak J."/>
            <person name="Lajeunesse T.C."/>
            <person name="Voolstra C.R."/>
        </authorList>
    </citation>
    <scope>NUCLEOTIDE SEQUENCE [LARGE SCALE GENOMIC DNA]</scope>
    <source>
        <strain evidence="1 2">CCMP2467</strain>
    </source>
</reference>
<keyword evidence="2" id="KW-1185">Reference proteome</keyword>
<evidence type="ECO:0000313" key="2">
    <source>
        <dbReference type="Proteomes" id="UP000186817"/>
    </source>
</evidence>
<protein>
    <submittedName>
        <fullName evidence="1">Uncharacterized protein</fullName>
    </submittedName>
</protein>
<accession>A0A1Q9BS65</accession>
<name>A0A1Q9BS65_SYMMI</name>
<evidence type="ECO:0000313" key="1">
    <source>
        <dbReference type="EMBL" id="OLP73440.1"/>
    </source>
</evidence>
<proteinExistence type="predicted"/>
<sequence length="253" mass="27605">VILDAKPLPTERKRVFVLVSRLSGENSSENLKKEVVQLADIVQKKFPQLHMEAFLGGPAGSSGSAAAPVSKIPSAQPSSASLMDEAEMVSRYHQAFSNAIAKAVRAKRLDDKDEHAFKNDRPSHLHGSLKHVSPWMKAQVDVYFLIGQALAEKRGLHDFLQEMVADVSQSCDRGRVSFGLVPTVTRSSTLYHYGQRCFVPYDLIFSAHGYPIDNLSWKGVDAKSLVGNVTASTSLVVSMTPLLRALGVLCRSG</sequence>
<dbReference type="OrthoDB" id="416296at2759"/>
<comment type="caution">
    <text evidence="1">The sequence shown here is derived from an EMBL/GenBank/DDBJ whole genome shotgun (WGS) entry which is preliminary data.</text>
</comment>
<organism evidence="1 2">
    <name type="scientific">Symbiodinium microadriaticum</name>
    <name type="common">Dinoflagellate</name>
    <name type="synonym">Zooxanthella microadriatica</name>
    <dbReference type="NCBI Taxonomy" id="2951"/>
    <lineage>
        <taxon>Eukaryota</taxon>
        <taxon>Sar</taxon>
        <taxon>Alveolata</taxon>
        <taxon>Dinophyceae</taxon>
        <taxon>Suessiales</taxon>
        <taxon>Symbiodiniaceae</taxon>
        <taxon>Symbiodinium</taxon>
    </lineage>
</organism>
<gene>
    <name evidence="1" type="ORF">AK812_SmicGene47318</name>
</gene>